<keyword evidence="4" id="KW-0732">Signal</keyword>
<keyword evidence="5 10" id="KW-0378">Hydrolase</keyword>
<dbReference type="InterPro" id="IPR017853">
    <property type="entry name" value="GH"/>
</dbReference>
<evidence type="ECO:0000256" key="10">
    <source>
        <dbReference type="RuleBase" id="RU361185"/>
    </source>
</evidence>
<dbReference type="GO" id="GO:0030246">
    <property type="term" value="F:carbohydrate binding"/>
    <property type="evidence" value="ECO:0007669"/>
    <property type="project" value="InterPro"/>
</dbReference>
<evidence type="ECO:0000259" key="11">
    <source>
        <dbReference type="Pfam" id="PF01055"/>
    </source>
</evidence>
<dbReference type="STRING" id="857967.G0QSB3"/>
<dbReference type="InterPro" id="IPR048395">
    <property type="entry name" value="Glyco_hydro_31_C"/>
</dbReference>
<dbReference type="EMBL" id="GL983809">
    <property type="protein sequence ID" value="EGR31860.1"/>
    <property type="molecule type" value="Genomic_DNA"/>
</dbReference>
<evidence type="ECO:0000313" key="13">
    <source>
        <dbReference type="EMBL" id="EGR31860.1"/>
    </source>
</evidence>
<sequence>MQIFEDGIIQVRAKNVNNIYNFQLDDVVGQIQLINENLSNVNIEVQNVNSWQIKTPQMTIDLQINPLKITFYQENIEVIEINSFFCDGLLYCTTLVNSQYLFGIPEHPGSYNLDDTFHDKPYRLYNLDRYCWPIGSKESLYGTAPILVTKTKDMIGGFFWRNSSETYNDVEAVDKNFDQYGIPYDVIYLDIDHCFNKRYFTFDQALYPNVDDMIKKLDQKGRKLVTIADPHILIDQDYSIYTESYNQPNFFIKNPDGVTNFVGKCWPGDCNWLDFLNQDVQKFWQNLYSYEKYKHTSRIVHAWNDMNEPAVFKGIEETMAKENLHYVKNKQTEYQVPHTFVHNLYGYCQSKATYEGILNRDSPNEQQRPLVLTRSWWVGTQKYAAIWTADSEATWNYLNVHNPMLLSFSTTGFSYCGGDVGGFEGNPENKLHIRWFQAGAFQPFFRGHSSTFCERREPWLYDDDTLQGIKNAILTRYEFLIYWYSEFYNHVKTGMPVMRALWMNYPELENIFDEEQIYMLGKNILVAPIVEENQNQVFLRNLPGLWYDYNNHYQITDTSQKHSVTDINHIPIYIRGGSVILYYNILKNKSFKSSKDIKENCSMYIVICLDEKQEAEGVFFMDDGESFKYEKGQEFCLTTFKFRENALNINVQNKYQNQYWKTNVDYIVVCGYKQLDKVMKKPHVVISQNNILIQSLNIDLNKNSNNTLFHLN</sequence>
<dbReference type="GeneID" id="14908018"/>
<comment type="subcellular location">
    <subcellularLocation>
        <location evidence="1">Endoplasmic reticulum</location>
    </subcellularLocation>
</comment>
<accession>G0QSB3</accession>
<dbReference type="InterPro" id="IPR013780">
    <property type="entry name" value="Glyco_hydro_b"/>
</dbReference>
<evidence type="ECO:0000256" key="9">
    <source>
        <dbReference type="ARBA" id="ARBA00042895"/>
    </source>
</evidence>
<evidence type="ECO:0000256" key="8">
    <source>
        <dbReference type="ARBA" id="ARBA00023295"/>
    </source>
</evidence>
<evidence type="ECO:0000256" key="2">
    <source>
        <dbReference type="ARBA" id="ARBA00004833"/>
    </source>
</evidence>
<dbReference type="SUPFAM" id="SSF51011">
    <property type="entry name" value="Glycosyl hydrolase domain"/>
    <property type="match status" value="1"/>
</dbReference>
<dbReference type="PANTHER" id="PTHR22762">
    <property type="entry name" value="ALPHA-GLUCOSIDASE"/>
    <property type="match status" value="1"/>
</dbReference>
<dbReference type="AlphaFoldDB" id="G0QSB3"/>
<evidence type="ECO:0000313" key="14">
    <source>
        <dbReference type="Proteomes" id="UP000008983"/>
    </source>
</evidence>
<evidence type="ECO:0000256" key="7">
    <source>
        <dbReference type="ARBA" id="ARBA00023180"/>
    </source>
</evidence>
<reference evidence="13 14" key="1">
    <citation type="submission" date="2011-07" db="EMBL/GenBank/DDBJ databases">
        <authorList>
            <person name="Coyne R."/>
            <person name="Brami D."/>
            <person name="Johnson J."/>
            <person name="Hostetler J."/>
            <person name="Hannick L."/>
            <person name="Clark T."/>
            <person name="Cassidy-Hanley D."/>
            <person name="Inman J."/>
        </authorList>
    </citation>
    <scope>NUCLEOTIDE SEQUENCE [LARGE SCALE GENOMIC DNA]</scope>
    <source>
        <strain evidence="13 14">G5</strain>
    </source>
</reference>
<gene>
    <name evidence="13" type="ORF">IMG5_100080</name>
</gene>
<protein>
    <recommendedName>
        <fullName evidence="9">Glucosidase II subunit alpha</fullName>
    </recommendedName>
</protein>
<proteinExistence type="inferred from homology"/>
<dbReference type="PANTHER" id="PTHR22762:SF54">
    <property type="entry name" value="BCDNA.GH04962"/>
    <property type="match status" value="1"/>
</dbReference>
<keyword evidence="8 10" id="KW-0326">Glycosidase</keyword>
<dbReference type="Proteomes" id="UP000008983">
    <property type="component" value="Unassembled WGS sequence"/>
</dbReference>
<dbReference type="OMA" id="NYISLNC"/>
<dbReference type="InterPro" id="IPR011013">
    <property type="entry name" value="Gal_mutarotase_sf_dom"/>
</dbReference>
<dbReference type="InterPro" id="IPR000322">
    <property type="entry name" value="Glyco_hydro_31_TIM"/>
</dbReference>
<dbReference type="eggNOG" id="KOG1066">
    <property type="taxonomic scope" value="Eukaryota"/>
</dbReference>
<evidence type="ECO:0000256" key="1">
    <source>
        <dbReference type="ARBA" id="ARBA00004240"/>
    </source>
</evidence>
<dbReference type="Pfam" id="PF21365">
    <property type="entry name" value="Glyco_hydro_31_3rd"/>
    <property type="match status" value="1"/>
</dbReference>
<organism evidence="13 14">
    <name type="scientific">Ichthyophthirius multifiliis</name>
    <name type="common">White spot disease agent</name>
    <name type="synonym">Ich</name>
    <dbReference type="NCBI Taxonomy" id="5932"/>
    <lineage>
        <taxon>Eukaryota</taxon>
        <taxon>Sar</taxon>
        <taxon>Alveolata</taxon>
        <taxon>Ciliophora</taxon>
        <taxon>Intramacronucleata</taxon>
        <taxon>Oligohymenophorea</taxon>
        <taxon>Hymenostomatida</taxon>
        <taxon>Ophryoglenina</taxon>
        <taxon>Ichthyophthirius</taxon>
    </lineage>
</organism>
<keyword evidence="7" id="KW-0325">Glycoprotein</keyword>
<dbReference type="Pfam" id="PF01055">
    <property type="entry name" value="Glyco_hydro_31_2nd"/>
    <property type="match status" value="1"/>
</dbReference>
<dbReference type="GO" id="GO:0006491">
    <property type="term" value="P:N-glycan processing"/>
    <property type="evidence" value="ECO:0007669"/>
    <property type="project" value="TreeGrafter"/>
</dbReference>
<dbReference type="Gene3D" id="3.20.20.80">
    <property type="entry name" value="Glycosidases"/>
    <property type="match status" value="1"/>
</dbReference>
<dbReference type="SUPFAM" id="SSF51445">
    <property type="entry name" value="(Trans)glycosidases"/>
    <property type="match status" value="1"/>
</dbReference>
<comment type="pathway">
    <text evidence="2">Glycan metabolism; N-glycan metabolism.</text>
</comment>
<dbReference type="OrthoDB" id="440381at2759"/>
<dbReference type="SUPFAM" id="SSF74650">
    <property type="entry name" value="Galactose mutarotase-like"/>
    <property type="match status" value="1"/>
</dbReference>
<evidence type="ECO:0000256" key="4">
    <source>
        <dbReference type="ARBA" id="ARBA00022729"/>
    </source>
</evidence>
<feature type="domain" description="Glycosyl hydrolase family 31 C-terminal" evidence="12">
    <location>
        <begin position="494"/>
        <end position="580"/>
    </location>
</feature>
<comment type="similarity">
    <text evidence="3 10">Belongs to the glycosyl hydrolase 31 family.</text>
</comment>
<dbReference type="GO" id="GO:0090599">
    <property type="term" value="F:alpha-glucosidase activity"/>
    <property type="evidence" value="ECO:0007669"/>
    <property type="project" value="TreeGrafter"/>
</dbReference>
<evidence type="ECO:0000256" key="3">
    <source>
        <dbReference type="ARBA" id="ARBA00007806"/>
    </source>
</evidence>
<dbReference type="RefSeq" id="XP_004035346.1">
    <property type="nucleotide sequence ID" value="XM_004035298.1"/>
</dbReference>
<dbReference type="GO" id="GO:0005783">
    <property type="term" value="C:endoplasmic reticulum"/>
    <property type="evidence" value="ECO:0007669"/>
    <property type="project" value="UniProtKB-SubCell"/>
</dbReference>
<dbReference type="Gene3D" id="2.60.40.1180">
    <property type="entry name" value="Golgi alpha-mannosidase II"/>
    <property type="match status" value="2"/>
</dbReference>
<name>G0QSB3_ICHMU</name>
<evidence type="ECO:0000256" key="6">
    <source>
        <dbReference type="ARBA" id="ARBA00022824"/>
    </source>
</evidence>
<keyword evidence="14" id="KW-1185">Reference proteome</keyword>
<feature type="domain" description="Glycoside hydrolase family 31 TIM barrel" evidence="11">
    <location>
        <begin position="164"/>
        <end position="485"/>
    </location>
</feature>
<keyword evidence="6" id="KW-0256">Endoplasmic reticulum</keyword>
<dbReference type="InParanoid" id="G0QSB3"/>
<dbReference type="CDD" id="cd06603">
    <property type="entry name" value="GH31_GANC_GANAB_alpha"/>
    <property type="match status" value="1"/>
</dbReference>
<evidence type="ECO:0000256" key="5">
    <source>
        <dbReference type="ARBA" id="ARBA00022801"/>
    </source>
</evidence>
<dbReference type="GO" id="GO:0005975">
    <property type="term" value="P:carbohydrate metabolic process"/>
    <property type="evidence" value="ECO:0007669"/>
    <property type="project" value="InterPro"/>
</dbReference>
<evidence type="ECO:0000259" key="12">
    <source>
        <dbReference type="Pfam" id="PF21365"/>
    </source>
</evidence>